<dbReference type="PANTHER" id="PTHR37533:SF2">
    <property type="entry name" value="FLAGELLAR HOOK-LENGTH CONTROL PROTEIN"/>
    <property type="match status" value="1"/>
</dbReference>
<accession>A0A2S4RPT4</accession>
<comment type="caution">
    <text evidence="3">The sequence shown here is derived from an EMBL/GenBank/DDBJ whole genome shotgun (WGS) entry which is preliminary data.</text>
</comment>
<dbReference type="OrthoDB" id="1792985at2"/>
<dbReference type="InterPro" id="IPR052563">
    <property type="entry name" value="FliK"/>
</dbReference>
<protein>
    <recommendedName>
        <fullName evidence="2">Flagellar hook-length control protein-like C-terminal domain-containing protein</fullName>
    </recommendedName>
</protein>
<feature type="region of interest" description="Disordered" evidence="1">
    <location>
        <begin position="37"/>
        <end position="88"/>
    </location>
</feature>
<evidence type="ECO:0000313" key="3">
    <source>
        <dbReference type="EMBL" id="POU59098.1"/>
    </source>
</evidence>
<organism evidence="3 4">
    <name type="scientific">Citrobacter amalonaticus</name>
    <dbReference type="NCBI Taxonomy" id="35703"/>
    <lineage>
        <taxon>Bacteria</taxon>
        <taxon>Pseudomonadati</taxon>
        <taxon>Pseudomonadota</taxon>
        <taxon>Gammaproteobacteria</taxon>
        <taxon>Enterobacterales</taxon>
        <taxon>Enterobacteriaceae</taxon>
        <taxon>Citrobacter</taxon>
    </lineage>
</organism>
<gene>
    <name evidence="3" type="ORF">C3430_27090</name>
</gene>
<dbReference type="AlphaFoldDB" id="A0A2S4RPT4"/>
<evidence type="ECO:0000313" key="4">
    <source>
        <dbReference type="Proteomes" id="UP000237003"/>
    </source>
</evidence>
<evidence type="ECO:0000256" key="1">
    <source>
        <dbReference type="SAM" id="MobiDB-lite"/>
    </source>
</evidence>
<proteinExistence type="predicted"/>
<dbReference type="InterPro" id="IPR038610">
    <property type="entry name" value="FliK-like_C_sf"/>
</dbReference>
<dbReference type="InterPro" id="IPR021136">
    <property type="entry name" value="Flagellar_hook_control-like_C"/>
</dbReference>
<dbReference type="Proteomes" id="UP000237003">
    <property type="component" value="Unassembled WGS sequence"/>
</dbReference>
<feature type="compositionally biased region" description="Low complexity" evidence="1">
    <location>
        <begin position="232"/>
        <end position="243"/>
    </location>
</feature>
<feature type="region of interest" description="Disordered" evidence="1">
    <location>
        <begin position="231"/>
        <end position="256"/>
    </location>
</feature>
<dbReference type="PANTHER" id="PTHR37533">
    <property type="entry name" value="FLAGELLAR HOOK-LENGTH CONTROL PROTEIN"/>
    <property type="match status" value="1"/>
</dbReference>
<feature type="compositionally biased region" description="Polar residues" evidence="1">
    <location>
        <begin position="74"/>
        <end position="88"/>
    </location>
</feature>
<feature type="domain" description="Flagellar hook-length control protein-like C-terminal" evidence="2">
    <location>
        <begin position="167"/>
        <end position="242"/>
    </location>
</feature>
<feature type="compositionally biased region" description="Low complexity" evidence="1">
    <location>
        <begin position="37"/>
        <end position="53"/>
    </location>
</feature>
<sequence length="291" mass="30336">MIQVDKVVQALSPDVTTAEGEESLNTTEMTTTLPQASNAQASNAQASNAQASNGPTAAAQASLPVSNADKRDQQPVTASPAQSVKMSEIATGTVTPASQSPEMSTNMTAIPDAPSAPLVGASLSTQTPAQSLPLAQPVATPVPTAVLNPELGTEAWRQSLNQQMSIYTRNGIQNAELRLNPQELGVIRINMQLNSDQATLHFVSENHQVRAALEAAMPQLRTSLAESGIQLGESSVGAESSSSWEDNGQPARFAADHAGDEENGDVIADLAEPDSVIMQSAMRPVGINTFA</sequence>
<dbReference type="Pfam" id="PF02120">
    <property type="entry name" value="Flg_hook"/>
    <property type="match status" value="1"/>
</dbReference>
<dbReference type="CDD" id="cd17470">
    <property type="entry name" value="T3SS_Flik_C"/>
    <property type="match status" value="1"/>
</dbReference>
<name>A0A2S4RPT4_CITAM</name>
<evidence type="ECO:0000259" key="2">
    <source>
        <dbReference type="Pfam" id="PF02120"/>
    </source>
</evidence>
<dbReference type="Gene3D" id="3.30.750.140">
    <property type="match status" value="1"/>
</dbReference>
<dbReference type="EMBL" id="PQLX01000021">
    <property type="protein sequence ID" value="POU59098.1"/>
    <property type="molecule type" value="Genomic_DNA"/>
</dbReference>
<reference evidence="3 4" key="1">
    <citation type="submission" date="2018-01" db="EMBL/GenBank/DDBJ databases">
        <title>Complete genome sequences of 14 Citrobacter spp. isolated from plant in Canada.</title>
        <authorList>
            <person name="Bhandare S.G."/>
            <person name="Colavecchio A."/>
            <person name="Jeukens J."/>
            <person name="Emond-Rheault J.-G."/>
            <person name="Freschi L."/>
            <person name="Hamel J."/>
            <person name="Kukavica-Ibrulj I."/>
            <person name="Levesque R."/>
            <person name="Goodridge L."/>
        </authorList>
    </citation>
    <scope>NUCLEOTIDE SEQUENCE [LARGE SCALE GENOMIC DNA]</scope>
    <source>
        <strain evidence="3 4">S1285</strain>
    </source>
</reference>